<evidence type="ECO:0000313" key="2">
    <source>
        <dbReference type="Proteomes" id="UP000601435"/>
    </source>
</evidence>
<dbReference type="AlphaFoldDB" id="A0A812SMJ4"/>
<dbReference type="OrthoDB" id="443315at2759"/>
<keyword evidence="2" id="KW-1185">Reference proteome</keyword>
<dbReference type="EMBL" id="CAJNJA010022349">
    <property type="protein sequence ID" value="CAE7490951.1"/>
    <property type="molecule type" value="Genomic_DNA"/>
</dbReference>
<protein>
    <submittedName>
        <fullName evidence="1">Uncharacterized protein</fullName>
    </submittedName>
</protein>
<dbReference type="Proteomes" id="UP000601435">
    <property type="component" value="Unassembled WGS sequence"/>
</dbReference>
<gene>
    <name evidence="1" type="ORF">SNEC2469_LOCUS13967</name>
</gene>
<evidence type="ECO:0000313" key="1">
    <source>
        <dbReference type="EMBL" id="CAE7490951.1"/>
    </source>
</evidence>
<name>A0A812SMJ4_9DINO</name>
<organism evidence="1 2">
    <name type="scientific">Symbiodinium necroappetens</name>
    <dbReference type="NCBI Taxonomy" id="1628268"/>
    <lineage>
        <taxon>Eukaryota</taxon>
        <taxon>Sar</taxon>
        <taxon>Alveolata</taxon>
        <taxon>Dinophyceae</taxon>
        <taxon>Suessiales</taxon>
        <taxon>Symbiodiniaceae</taxon>
        <taxon>Symbiodinium</taxon>
    </lineage>
</organism>
<reference evidence="1" key="1">
    <citation type="submission" date="2021-02" db="EMBL/GenBank/DDBJ databases">
        <authorList>
            <person name="Dougan E. K."/>
            <person name="Rhodes N."/>
            <person name="Thang M."/>
            <person name="Chan C."/>
        </authorList>
    </citation>
    <scope>NUCLEOTIDE SEQUENCE</scope>
</reference>
<accession>A0A812SMJ4</accession>
<sequence>MVLEFCRHSLYKGTWTHLLPPGHAWLREHDQLLPSEELPGEGHFEPNLLASLLATRLPYVERWRRKYHGPEHINCKEVRAYLQDESYAARSGERIRLLTGLDSQVALGALIKGRSSSGALNDMLEASLGPYLGCGLYPHFMYYLSELNPSDGPTRGRDPPLPLGPLPDWWSQLADGLTEPFDAWMLKVGAARPGFSFDHLDRDGGLGAASPEPLHAEVFRVRATPLAPEHDGGSCCLRLGGFSFPLRQFKFGGLAPDLGEPGYLDLFAGAGGVGSALVKLGAPWVLSFDLRWSPDQDLLDPAVQARIETLISSGCFRAIGMAPPCSSFSSAVTPAVRWLVAGTAGYVLDVAAAWLQAVSASFVYVDVAGGLLLLWDPLAQAD</sequence>
<proteinExistence type="predicted"/>
<comment type="caution">
    <text evidence="1">The sequence shown here is derived from an EMBL/GenBank/DDBJ whole genome shotgun (WGS) entry which is preliminary data.</text>
</comment>